<dbReference type="AlphaFoldDB" id="A0AAE0ZI83"/>
<evidence type="ECO:0000313" key="2">
    <source>
        <dbReference type="Proteomes" id="UP001283361"/>
    </source>
</evidence>
<name>A0AAE0ZI83_9GAST</name>
<evidence type="ECO:0000313" key="1">
    <source>
        <dbReference type="EMBL" id="KAK3769226.1"/>
    </source>
</evidence>
<reference evidence="1" key="1">
    <citation type="journal article" date="2023" name="G3 (Bethesda)">
        <title>A reference genome for the long-term kleptoplast-retaining sea slug Elysia crispata morphotype clarki.</title>
        <authorList>
            <person name="Eastman K.E."/>
            <person name="Pendleton A.L."/>
            <person name="Shaikh M.A."/>
            <person name="Suttiyut T."/>
            <person name="Ogas R."/>
            <person name="Tomko P."/>
            <person name="Gavelis G."/>
            <person name="Widhalm J.R."/>
            <person name="Wisecaver J.H."/>
        </authorList>
    </citation>
    <scope>NUCLEOTIDE SEQUENCE</scope>
    <source>
        <strain evidence="1">ECLA1</strain>
    </source>
</reference>
<dbReference type="EMBL" id="JAWDGP010003957">
    <property type="protein sequence ID" value="KAK3769226.1"/>
    <property type="molecule type" value="Genomic_DNA"/>
</dbReference>
<protein>
    <submittedName>
        <fullName evidence="1">Uncharacterized protein</fullName>
    </submittedName>
</protein>
<comment type="caution">
    <text evidence="1">The sequence shown here is derived from an EMBL/GenBank/DDBJ whole genome shotgun (WGS) entry which is preliminary data.</text>
</comment>
<organism evidence="1 2">
    <name type="scientific">Elysia crispata</name>
    <name type="common">lettuce slug</name>
    <dbReference type="NCBI Taxonomy" id="231223"/>
    <lineage>
        <taxon>Eukaryota</taxon>
        <taxon>Metazoa</taxon>
        <taxon>Spiralia</taxon>
        <taxon>Lophotrochozoa</taxon>
        <taxon>Mollusca</taxon>
        <taxon>Gastropoda</taxon>
        <taxon>Heterobranchia</taxon>
        <taxon>Euthyneura</taxon>
        <taxon>Panpulmonata</taxon>
        <taxon>Sacoglossa</taxon>
        <taxon>Placobranchoidea</taxon>
        <taxon>Plakobranchidae</taxon>
        <taxon>Elysia</taxon>
    </lineage>
</organism>
<sequence>MPSGLVCRSQYRPFCLKSLSGPNSPHLGGESHTIASAPARHDKSFDCVFEAGTWGEPDGEGCDNVLVSSLSHGLSATSLTDSRRPAVPLVCPILKSTEIDSIQSYRKVVPSTDTTFLPA</sequence>
<gene>
    <name evidence="1" type="ORF">RRG08_005173</name>
</gene>
<proteinExistence type="predicted"/>
<keyword evidence="2" id="KW-1185">Reference proteome</keyword>
<accession>A0AAE0ZI83</accession>
<dbReference type="Proteomes" id="UP001283361">
    <property type="component" value="Unassembled WGS sequence"/>
</dbReference>